<evidence type="ECO:0000313" key="2">
    <source>
        <dbReference type="EMBL" id="KFM78094.1"/>
    </source>
</evidence>
<keyword evidence="3" id="KW-1185">Reference proteome</keyword>
<name>A0A087UL55_STEMI</name>
<organism evidence="2 3">
    <name type="scientific">Stegodyphus mimosarum</name>
    <name type="common">African social velvet spider</name>
    <dbReference type="NCBI Taxonomy" id="407821"/>
    <lineage>
        <taxon>Eukaryota</taxon>
        <taxon>Metazoa</taxon>
        <taxon>Ecdysozoa</taxon>
        <taxon>Arthropoda</taxon>
        <taxon>Chelicerata</taxon>
        <taxon>Arachnida</taxon>
        <taxon>Araneae</taxon>
        <taxon>Araneomorphae</taxon>
        <taxon>Entelegynae</taxon>
        <taxon>Eresoidea</taxon>
        <taxon>Eresidae</taxon>
        <taxon>Stegodyphus</taxon>
    </lineage>
</organism>
<dbReference type="EMBL" id="KK120349">
    <property type="protein sequence ID" value="KFM78094.1"/>
    <property type="molecule type" value="Genomic_DNA"/>
</dbReference>
<sequence length="87" mass="10085">MAEMDDETEGSGEKEKMVRQTPRPLREQYESYVSIRSGSICNSSTRINKIENGKVFPFEISLDSDKDRMKSKQKPLKLGKKIYEFYG</sequence>
<dbReference type="Proteomes" id="UP000054359">
    <property type="component" value="Unassembled WGS sequence"/>
</dbReference>
<gene>
    <name evidence="2" type="ORF">X975_08313</name>
</gene>
<protein>
    <submittedName>
        <fullName evidence="2">Uncharacterized protein</fullName>
    </submittedName>
</protein>
<feature type="compositionally biased region" description="Basic and acidic residues" evidence="1">
    <location>
        <begin position="11"/>
        <end position="25"/>
    </location>
</feature>
<proteinExistence type="predicted"/>
<evidence type="ECO:0000313" key="3">
    <source>
        <dbReference type="Proteomes" id="UP000054359"/>
    </source>
</evidence>
<dbReference type="AlphaFoldDB" id="A0A087UL55"/>
<feature type="non-terminal residue" evidence="2">
    <location>
        <position position="87"/>
    </location>
</feature>
<reference evidence="2 3" key="1">
    <citation type="submission" date="2013-11" db="EMBL/GenBank/DDBJ databases">
        <title>Genome sequencing of Stegodyphus mimosarum.</title>
        <authorList>
            <person name="Bechsgaard J."/>
        </authorList>
    </citation>
    <scope>NUCLEOTIDE SEQUENCE [LARGE SCALE GENOMIC DNA]</scope>
</reference>
<accession>A0A087UL55</accession>
<feature type="compositionally biased region" description="Acidic residues" evidence="1">
    <location>
        <begin position="1"/>
        <end position="10"/>
    </location>
</feature>
<feature type="region of interest" description="Disordered" evidence="1">
    <location>
        <begin position="1"/>
        <end position="25"/>
    </location>
</feature>
<evidence type="ECO:0000256" key="1">
    <source>
        <dbReference type="SAM" id="MobiDB-lite"/>
    </source>
</evidence>